<dbReference type="Pfam" id="PF00528">
    <property type="entry name" value="BPD_transp_1"/>
    <property type="match status" value="1"/>
</dbReference>
<dbReference type="GO" id="GO:0055085">
    <property type="term" value="P:transmembrane transport"/>
    <property type="evidence" value="ECO:0007669"/>
    <property type="project" value="InterPro"/>
</dbReference>
<feature type="domain" description="ABC transmembrane type-1" evidence="9">
    <location>
        <begin position="86"/>
        <end position="292"/>
    </location>
</feature>
<feature type="transmembrane region" description="Helical" evidence="8">
    <location>
        <begin position="29"/>
        <end position="51"/>
    </location>
</feature>
<evidence type="ECO:0000256" key="2">
    <source>
        <dbReference type="ARBA" id="ARBA00007069"/>
    </source>
</evidence>
<evidence type="ECO:0000256" key="3">
    <source>
        <dbReference type="ARBA" id="ARBA00022448"/>
    </source>
</evidence>
<dbReference type="SUPFAM" id="SSF161098">
    <property type="entry name" value="MetI-like"/>
    <property type="match status" value="1"/>
</dbReference>
<dbReference type="STRING" id="1136497.SAMN04489752_1812"/>
<organism evidence="10 11">
    <name type="scientific">Brevibacterium siliguriense</name>
    <dbReference type="NCBI Taxonomy" id="1136497"/>
    <lineage>
        <taxon>Bacteria</taxon>
        <taxon>Bacillati</taxon>
        <taxon>Actinomycetota</taxon>
        <taxon>Actinomycetes</taxon>
        <taxon>Micrococcales</taxon>
        <taxon>Brevibacteriaceae</taxon>
        <taxon>Brevibacterium</taxon>
    </lineage>
</organism>
<protein>
    <submittedName>
        <fullName evidence="10">Putative spermidine/putrescine transport system permease protein</fullName>
    </submittedName>
</protein>
<evidence type="ECO:0000313" key="11">
    <source>
        <dbReference type="Proteomes" id="UP000199597"/>
    </source>
</evidence>
<keyword evidence="7 8" id="KW-0472">Membrane</keyword>
<sequence>MSNSVAVQERPPQQLKNANRTFRRRFIPLWLLIPALVAILISFIIPLIVLVRMSFNETGPGTTLISAWSLETYIQAVGDPYYWEIILNTLKLGIVVSVITIILSYPIALFLTKTTSKWKGFLFALAIGPLLTSQIARTFGWIALLGNEGAVNSALLKIGLIDTPLQMSNNFTGTVVALVEVLMPYALLGMVSGFSRVSTELELAAGVLGASPLVRFWRITLPLSLPGVFTGFLLVFVLTISSFVTPHLLGGGRVHVLATEIYDEATQTLNWPLAASLAVILLILFGVLVSVYQSLTKKLGS</sequence>
<gene>
    <name evidence="10" type="ORF">SAMN04489752_1812</name>
</gene>
<dbReference type="PROSITE" id="PS50928">
    <property type="entry name" value="ABC_TM1"/>
    <property type="match status" value="1"/>
</dbReference>
<evidence type="ECO:0000256" key="5">
    <source>
        <dbReference type="ARBA" id="ARBA00022692"/>
    </source>
</evidence>
<reference evidence="11" key="1">
    <citation type="submission" date="2016-10" db="EMBL/GenBank/DDBJ databases">
        <authorList>
            <person name="Varghese N."/>
            <person name="Submissions S."/>
        </authorList>
    </citation>
    <scope>NUCLEOTIDE SEQUENCE [LARGE SCALE GENOMIC DNA]</scope>
    <source>
        <strain evidence="11">DSM 23676</strain>
    </source>
</reference>
<dbReference type="Proteomes" id="UP000199597">
    <property type="component" value="Chromosome I"/>
</dbReference>
<keyword evidence="3 8" id="KW-0813">Transport</keyword>
<evidence type="ECO:0000256" key="6">
    <source>
        <dbReference type="ARBA" id="ARBA00022989"/>
    </source>
</evidence>
<dbReference type="EMBL" id="LT629766">
    <property type="protein sequence ID" value="SDS48428.1"/>
    <property type="molecule type" value="Genomic_DNA"/>
</dbReference>
<evidence type="ECO:0000256" key="4">
    <source>
        <dbReference type="ARBA" id="ARBA00022475"/>
    </source>
</evidence>
<accession>A0A1H1SKQ4</accession>
<proteinExistence type="inferred from homology"/>
<feature type="transmembrane region" description="Helical" evidence="8">
    <location>
        <begin position="225"/>
        <end position="249"/>
    </location>
</feature>
<dbReference type="AlphaFoldDB" id="A0A1H1SKQ4"/>
<evidence type="ECO:0000259" key="9">
    <source>
        <dbReference type="PROSITE" id="PS50928"/>
    </source>
</evidence>
<feature type="transmembrane region" description="Helical" evidence="8">
    <location>
        <begin position="123"/>
        <end position="144"/>
    </location>
</feature>
<dbReference type="CDD" id="cd06261">
    <property type="entry name" value="TM_PBP2"/>
    <property type="match status" value="1"/>
</dbReference>
<comment type="subcellular location">
    <subcellularLocation>
        <location evidence="1 8">Cell membrane</location>
        <topology evidence="1 8">Multi-pass membrane protein</topology>
    </subcellularLocation>
</comment>
<dbReference type="InterPro" id="IPR035906">
    <property type="entry name" value="MetI-like_sf"/>
</dbReference>
<evidence type="ECO:0000256" key="8">
    <source>
        <dbReference type="RuleBase" id="RU363032"/>
    </source>
</evidence>
<dbReference type="PANTHER" id="PTHR42929">
    <property type="entry name" value="INNER MEMBRANE ABC TRANSPORTER PERMEASE PROTEIN YDCU-RELATED-RELATED"/>
    <property type="match status" value="1"/>
</dbReference>
<keyword evidence="11" id="KW-1185">Reference proteome</keyword>
<evidence type="ECO:0000256" key="1">
    <source>
        <dbReference type="ARBA" id="ARBA00004651"/>
    </source>
</evidence>
<dbReference type="InterPro" id="IPR000515">
    <property type="entry name" value="MetI-like"/>
</dbReference>
<dbReference type="Gene3D" id="1.10.3720.10">
    <property type="entry name" value="MetI-like"/>
    <property type="match status" value="1"/>
</dbReference>
<comment type="similarity">
    <text evidence="2">Belongs to the binding-protein-dependent transport system permease family. CysTW subfamily.</text>
</comment>
<feature type="transmembrane region" description="Helical" evidence="8">
    <location>
        <begin position="269"/>
        <end position="292"/>
    </location>
</feature>
<name>A0A1H1SKQ4_9MICO</name>
<keyword evidence="5 8" id="KW-0812">Transmembrane</keyword>
<evidence type="ECO:0000313" key="10">
    <source>
        <dbReference type="EMBL" id="SDS48428.1"/>
    </source>
</evidence>
<dbReference type="GO" id="GO:0005886">
    <property type="term" value="C:plasma membrane"/>
    <property type="evidence" value="ECO:0007669"/>
    <property type="project" value="UniProtKB-SubCell"/>
</dbReference>
<feature type="transmembrane region" description="Helical" evidence="8">
    <location>
        <begin position="171"/>
        <end position="191"/>
    </location>
</feature>
<evidence type="ECO:0000256" key="7">
    <source>
        <dbReference type="ARBA" id="ARBA00023136"/>
    </source>
</evidence>
<feature type="transmembrane region" description="Helical" evidence="8">
    <location>
        <begin position="92"/>
        <end position="111"/>
    </location>
</feature>
<dbReference type="PANTHER" id="PTHR42929:SF5">
    <property type="entry name" value="ABC TRANSPORTER PERMEASE PROTEIN"/>
    <property type="match status" value="1"/>
</dbReference>
<keyword evidence="4" id="KW-1003">Cell membrane</keyword>
<keyword evidence="6 8" id="KW-1133">Transmembrane helix</keyword>